<dbReference type="Pfam" id="PF08393">
    <property type="entry name" value="DHC_N2"/>
    <property type="match status" value="1"/>
</dbReference>
<dbReference type="InterPro" id="IPR027417">
    <property type="entry name" value="P-loop_NTPase"/>
</dbReference>
<comment type="caution">
    <text evidence="4">The sequence shown here is derived from an EMBL/GenBank/DDBJ whole genome shotgun (WGS) entry which is preliminary data.</text>
</comment>
<dbReference type="Gene3D" id="1.20.920.20">
    <property type="match status" value="1"/>
</dbReference>
<dbReference type="EMBL" id="MPUH01000571">
    <property type="protein sequence ID" value="OMJ77513.1"/>
    <property type="molecule type" value="Genomic_DNA"/>
</dbReference>
<feature type="domain" description="Dynein heavy chain hydrolytic ATP-binding dynein motor region" evidence="3">
    <location>
        <begin position="1514"/>
        <end position="1828"/>
    </location>
</feature>
<dbReference type="OrthoDB" id="10606620at2759"/>
<feature type="coiled-coil region" evidence="1">
    <location>
        <begin position="2837"/>
        <end position="2878"/>
    </location>
</feature>
<feature type="domain" description="Dynein heavy chain linker" evidence="2">
    <location>
        <begin position="999"/>
        <end position="1407"/>
    </location>
</feature>
<evidence type="ECO:0000259" key="3">
    <source>
        <dbReference type="Pfam" id="PF12774"/>
    </source>
</evidence>
<keyword evidence="1" id="KW-0175">Coiled coil</keyword>
<dbReference type="PANTHER" id="PTHR45703">
    <property type="entry name" value="DYNEIN HEAVY CHAIN"/>
    <property type="match status" value="1"/>
</dbReference>
<name>A0A1R2BL26_9CILI</name>
<dbReference type="GO" id="GO:0051959">
    <property type="term" value="F:dynein light intermediate chain binding"/>
    <property type="evidence" value="ECO:0007669"/>
    <property type="project" value="InterPro"/>
</dbReference>
<proteinExistence type="predicted"/>
<dbReference type="InterPro" id="IPR026983">
    <property type="entry name" value="DHC"/>
</dbReference>
<evidence type="ECO:0000256" key="1">
    <source>
        <dbReference type="SAM" id="Coils"/>
    </source>
</evidence>
<dbReference type="Gene3D" id="1.20.1270.280">
    <property type="match status" value="1"/>
</dbReference>
<evidence type="ECO:0000259" key="2">
    <source>
        <dbReference type="Pfam" id="PF08393"/>
    </source>
</evidence>
<protein>
    <submittedName>
        <fullName evidence="4">Uncharacterized protein</fullName>
    </submittedName>
</protein>
<keyword evidence="5" id="KW-1185">Reference proteome</keyword>
<dbReference type="InterPro" id="IPR013602">
    <property type="entry name" value="Dynein_heavy_linker"/>
</dbReference>
<dbReference type="InterPro" id="IPR035699">
    <property type="entry name" value="AAA_6"/>
</dbReference>
<dbReference type="Pfam" id="PF12775">
    <property type="entry name" value="AAA_7"/>
    <property type="match status" value="1"/>
</dbReference>
<dbReference type="GO" id="GO:0045505">
    <property type="term" value="F:dynein intermediate chain binding"/>
    <property type="evidence" value="ECO:0007669"/>
    <property type="project" value="InterPro"/>
</dbReference>
<dbReference type="SUPFAM" id="SSF52540">
    <property type="entry name" value="P-loop containing nucleoside triphosphate hydrolases"/>
    <property type="match status" value="2"/>
</dbReference>
<reference evidence="4 5" key="1">
    <citation type="submission" date="2016-11" db="EMBL/GenBank/DDBJ databases">
        <title>The macronuclear genome of Stentor coeruleus: a giant cell with tiny introns.</title>
        <authorList>
            <person name="Slabodnick M."/>
            <person name="Ruby J.G."/>
            <person name="Reiff S.B."/>
            <person name="Swart E.C."/>
            <person name="Gosai S."/>
            <person name="Prabakaran S."/>
            <person name="Witkowska E."/>
            <person name="Larue G.E."/>
            <person name="Fisher S."/>
            <person name="Freeman R.M."/>
            <person name="Gunawardena J."/>
            <person name="Chu W."/>
            <person name="Stover N.A."/>
            <person name="Gregory B.D."/>
            <person name="Nowacki M."/>
            <person name="Derisi J."/>
            <person name="Roy S.W."/>
            <person name="Marshall W.F."/>
            <person name="Sood P."/>
        </authorList>
    </citation>
    <scope>NUCLEOTIDE SEQUENCE [LARGE SCALE GENOMIC DNA]</scope>
    <source>
        <strain evidence="4">WM001</strain>
    </source>
</reference>
<dbReference type="GO" id="GO:0030286">
    <property type="term" value="C:dynein complex"/>
    <property type="evidence" value="ECO:0007669"/>
    <property type="project" value="InterPro"/>
</dbReference>
<dbReference type="Proteomes" id="UP000187209">
    <property type="component" value="Unassembled WGS sequence"/>
</dbReference>
<sequence>MESRDLDIKRAYNQLLEFELEQQKQEALRMTLGTPFGRAGPFKFDLSTRSSKLLSPNYTSVLARHPFLSSISGTNEEGISLLAKSASTKIISSFSSRKTKLPKLVKISNPSCQESESLKNQNLQRKKLKDDMMKKFPSNIKQVISDVFDNEFNSSTFYETPQDKSDFNPFLRPHGKNYFFPLEMFYDEELDLENLSYPINGFSMYNIGDHYEWRPCSILKFNEDNGKFFIKWDDRQEIKETSRHTIRFYFEDEKLFLEKIDQAKRYRINYEAAIRYLARLELETYKNLNMISISQKQEKKIIQKIGKDINEIMHEDIYDEIRKNYVRGVVEFTFRIEHFVGDAKKLEHPWIDELLRYEKMMKRVNENRHPGFKSVENKLERIMMINNNETQALRKVVNFLGEISSYRFYHVLLDLSNKKSTHDEKKLKWIAKDWFTEIKIKVDKIVKGSTKLLRTQENVTDRHYYIAQVFFESNLQVAVRKSTDDLYQHIVKFYSILPIQTYSNDIFIHLPNSFLEKRSKSRNLLNLTPDPPTPESQENWDSLVKAFETLLSDQIYGRTYTNYTSQTPMLSLQIISRFSMSRQMRGRKLKLFTIARESEKSIQSHPNKILKKGITSIPQEDELIRLLELKIRAPKPRKIPLLADLDLPWLRVSIAEAGLFITPILKITEESLRDLIKAPLKSLEKIKSISKEKLFDNKLNIPNSKECYEELLYELQDSIKYSIIGPVSMLRVLRKYEYLVKYSPEAILNNTMMAHEENYPALHVTMKKIKKDSDEIENLIPSHMSFGIFSLDLQMIKAEMVNNANQLLIAILDRIESEKSRLLDEAHYKFRNLIKKLVTPPDTVEEFVEVRDYIERKSDQEDFKPIKSSLQICDVILSIMEEFHYSKYKDGEEKYWKSKSWSNELKASQIVAEKMIQQLYPHFRLKVRDSINNLNRNLDSIMKNIEEFRSYNLITEAYHYSNLAKEIACQLNDFYDKSKIINNQEQILKFEKSDFSKIENMIQEFETYNQLWEYIQNWNEKHSCWMNKPFRLVNPKEVEDILRTGFSLLNKISQKCQDDTILVSIALIMQSKLNQFEKYLPLIFCLRDKSIQLRHWKEIWGIFKEKIIDENKIESYLMDNQTLQNLLEKDILNKLLPIAQVALKARHEFEIEQTMTSIDKDLNSRIELVKYDECDKFEVVKDINIILDVIREHLLTLHFLLKNVRYIDHSKSKIYDLISVATKQQVFLEDLSKFQEKWKELFPLFLLPEISDDMRKESSIMKEAQIYYEKKLEYISSGLAYSAVSDGSFKSMLEVNELLEKIREEVKNTLRKKQENCSRLCFMGYESLIIFLRELVKRENLNISQLFPGLDSIDVSGNSISIVKRSTYDLELVRPVTLFLANKALPLDTWVVDLENALIQTFKEKISRLNVAEDNWWDTENDAQILITAEMIFFSKNFNTKGLGDKLKGYFEGIIQSIRLGKWHLEKLSIVLLSQLALLENIKKDPICWDFSLKYATSPCLQLQVLNYSIDFCYEFHNLADFTYIPTPITDKLMLHIVNCVVTHQTVLLSGNSNAGKTSTLKEVALYCGKGIVFWTAVKESTFMVLMSIVSGCASGGFWGVIEEIHNVEVPVLSSILYYLYDIIQKLIQDQSRLMLGERILRIKQGFSIFFTSSYPRKIPEFLTKNLRLVNIVQPDFRSIISIKLEALGFDTKYSYHIATIFNLLSNNFESMSGEKSSLVIPKSLSLLNALLKLCPFELNDKAIVDAFRQLFGPELSPVDKKILNEILLSVFPDYVFCEEPDENEDIFHVQGYKSNSDTLLRAKMLLEMVKSKHKWLIVTGTACCGKSTLIGVCANQYSKKLGKGFLVHKLSDVNSENLFRLVSLCEKNNDGKYSYCSYPIGDTKFPSNFDWIVMDARSKLDWDALNYISRGEIYVNASQRVSVPKNLKLFIECENLSEFTPGDLKNYNIVNVSEEMITASEIFEAQLDLLDNPELKKIYQPLFGSLVETVYNNLRDTYFNYSLKIWTVQLMRIVFKMVKEAKSLLSKKYDSLWAQIYKNTKTKHHKNPLGTSTLANSIVINDSYIPQQVDKKGEIILNTIEFLNLSRNPPSIDTQSMYESIFLCSVIYTFGTCTKDKPLFHKVILDFLSHQRENYASNIIEQLLLKSVFDLCYVIESQEWVEWDKELLKNKKSMLKRQLTLRKSTRALVEVTKALDSMYIQTKESKKYIYWLSYYLNSGISSVIIGQHQSGKTLLSTTLLKKQLSQGYLGYLPISLTSNTTVQNIKSIVSTSLDQVKEFYFACVGGVKQYVYIDDLNLDQSNNIYELLRFWKENKGWYNSNNFYFIGQMEVLAVHGYSANRRLYPRALRHFNIIYKEPYSSKDISLIFRTTVDSDIASISESRGDLFSTMDLAIDFFKKLFKRTQQINSERYGINLSLSVYMLALRKLATLPNLDSSEVDEFLKSMTYVYNSYLYHQVPQEFKELREVMQTTFLEFMGHFQNEIPNEKSIEDFGIMVDCSYFTDEAPEDVVMSKELLEIIIPKFDEDVNNAKRHNFEELKPLHYVFNKPEATLGKYILTYIRLINDLKDCNNVSILCSQHESHILKALVHTAAETLQIPIYSFTQNESHFNDFSSVSEFYLPIEAKFMLKEVVHRTGGNNEPTIVIIETKEYANDAYVLAILELFNDMFSACAFKMPTCYKYYKFIIEKLKKNDIDMKTFYDEQVMMSALEKIKKHVKIVILANTGFTKFSRIEKLSILEELKHRCRTLFNCSKIICYENINVPFFVVQSIIVQGSVLDKWLNSNDRSIYTDFLKKYSEIIGMDMVNNYEIEKMCYLTEEIKSQNLLQIQKSIDKLNFAIGKVDKIETEIESFREKVQSINEEMSILTKEIKEKYKEQSLIIAKKQRIRSEDYIPPFVLEFQEQKQDFLKTVEVSRLEFEDTREALTNFKNDFTELGTMGTFQPGLILCAAYIQYLITPKGKFPQPIILEGLEPLAKALINNLAFSFASAVKKIKKIQIESILYNQDIVTSPLFTTFAGNKGQKAYKTLVKLIESMHKYKSKLDELGILRQEWQKTEDEHPIQIKEAVDQVSEELTSILTEVNESILKIEIRMSNLNETQENIERIRPKAHQILRNLNQKKIKWQDEILVLEKSMETLPSYSTYISFMILIAFTLPNPLRNNILEAGAELVKLRDQNFLGVPKSPSVHFDHVIELQTKGKRWKGYHILSNLSFFQQVVAGVKAVFNFYLPYPMIIDPFKIFEEFIHEDEGDDLTVLTLDAGFEHVLDKLMIEGRAALIVNPSYSMRLALVNLISTRIKYFISRSRKLPHENLTIRIANQFIKFNPNFRLYICSDTIIPEFSEMFTVLSMEMEGNEWKTMLYAKIQKHLDPIEYTTKLENLKSTYMQKDQSSMEDKEAVKILTAGFSSENPLEFFTFLQKIWKTLYISEYDIPKVHKSYFKDDTDHEIFECPEALDELYMFYKIIMFTNNVTKPYVIQESTLVDMIIDTIRELSHIVPDLTIPRLSQSTEVLSYILLVWIYSTMPSYSGLILIMYFAMSKHLDTSPGMAQDITSLFKDIHNIQHLTSEQVVKNLQKKYLHLLPEGFSEMTIKHLENFELYRDCRLPKTLPPAVKLFIYAKMRLDLVPQATFEMLTDLMGYRYSFMPQPFFHKIALYCESTRPVIVICEENSPLEMIKTECEEMAIHLETLQPLLRIASGSDKRDNVQINCKYMIKPLTQKAEFKKWFVIENANVINPNEVDSLMSAILIAISDPLCKVLLILYGDISAFPHLAPIFELSYRMYFKAPNTVKERFIDWCCWHDKAYYIKHRRNILEKYHYHLSPTPTVTTRLFSKKGMKTKGVLRKLSSALVFTSQVQNILSFTQNEEVANKNLLLHLPYNLSLFTSFMYLRSEFTYEFILSYMDTLHIIKNLIDYLNKVDEKEKFNAVIKYVDTFWPGELTEIFETIMTNSNSVSVMVDGRSIIYPLFGATKREGYDGMEALLELMSSEDHLKVVGVEHAKQKDRQLRIGKKVLAFIPEFLHRMKSLVMTKHMKQSLEVRNFNIANFEIEKQILCFKSILPTKVSMLITTIDPNVFAFSQHEVKDYEGLFNDVTSKLTTVGKFVQYGSSLLTKNLNKIFKDLKEDKVPKVWRKKEPYCLKMATTCTEWLQTLAKIVASPLEGDLRMSYNPLRFFYFLLRTQQYSRLSLVARPGEGGIKGLCLVNALIDKDDMIVESNTANDLPSLVIEKDIENKYDCNYVAFDIQDKGNLVFLPAFDTSEIMFVFRTNLSQRYCRFKNMRVDVKRIMIR</sequence>
<dbReference type="GO" id="GO:0007018">
    <property type="term" value="P:microtubule-based movement"/>
    <property type="evidence" value="ECO:0007669"/>
    <property type="project" value="InterPro"/>
</dbReference>
<dbReference type="PANTHER" id="PTHR45703:SF36">
    <property type="entry name" value="DYNEIN HEAVY CHAIN, CYTOPLASMIC"/>
    <property type="match status" value="1"/>
</dbReference>
<accession>A0A1R2BL26</accession>
<dbReference type="Gene3D" id="3.40.50.300">
    <property type="entry name" value="P-loop containing nucleotide triphosphate hydrolases"/>
    <property type="match status" value="4"/>
</dbReference>
<organism evidence="4 5">
    <name type="scientific">Stentor coeruleus</name>
    <dbReference type="NCBI Taxonomy" id="5963"/>
    <lineage>
        <taxon>Eukaryota</taxon>
        <taxon>Sar</taxon>
        <taxon>Alveolata</taxon>
        <taxon>Ciliophora</taxon>
        <taxon>Postciliodesmatophora</taxon>
        <taxon>Heterotrichea</taxon>
        <taxon>Heterotrichida</taxon>
        <taxon>Stentoridae</taxon>
        <taxon>Stentor</taxon>
    </lineage>
</organism>
<dbReference type="GO" id="GO:0005524">
    <property type="term" value="F:ATP binding"/>
    <property type="evidence" value="ECO:0007669"/>
    <property type="project" value="InterPro"/>
</dbReference>
<evidence type="ECO:0000313" key="5">
    <source>
        <dbReference type="Proteomes" id="UP000187209"/>
    </source>
</evidence>
<gene>
    <name evidence="4" type="ORF">SteCoe_22873</name>
</gene>
<dbReference type="Pfam" id="PF12774">
    <property type="entry name" value="AAA_6"/>
    <property type="match status" value="1"/>
</dbReference>
<evidence type="ECO:0000313" key="4">
    <source>
        <dbReference type="EMBL" id="OMJ77513.1"/>
    </source>
</evidence>